<dbReference type="InterPro" id="IPR058916">
    <property type="entry name" value="PH_40"/>
</dbReference>
<dbReference type="Proteomes" id="UP000262802">
    <property type="component" value="Chromosome"/>
</dbReference>
<evidence type="ECO:0000313" key="4">
    <source>
        <dbReference type="Proteomes" id="UP000262802"/>
    </source>
</evidence>
<dbReference type="Pfam" id="PF26566">
    <property type="entry name" value="PH_40"/>
    <property type="match status" value="1"/>
</dbReference>
<accession>A0A3B7RG93</accession>
<evidence type="ECO:0000259" key="2">
    <source>
        <dbReference type="Pfam" id="PF26566"/>
    </source>
</evidence>
<reference evidence="3 4" key="1">
    <citation type="submission" date="2018-09" db="EMBL/GenBank/DDBJ databases">
        <title>Hymenobacter medium sp. nov., isolated from R2A medium.</title>
        <authorList>
            <person name="Yingchao G."/>
        </authorList>
    </citation>
    <scope>NUCLEOTIDE SEQUENCE [LARGE SCALE GENOMIC DNA]</scope>
    <source>
        <strain evidence="4">sh-6</strain>
    </source>
</reference>
<evidence type="ECO:0000313" key="3">
    <source>
        <dbReference type="EMBL" id="AYA38256.1"/>
    </source>
</evidence>
<protein>
    <recommendedName>
        <fullName evidence="2">PH domain-containing protein</fullName>
    </recommendedName>
</protein>
<dbReference type="AlphaFoldDB" id="A0A3B7RG93"/>
<dbReference type="KEGG" id="hyh:D3Y59_15135"/>
<evidence type="ECO:0000256" key="1">
    <source>
        <dbReference type="SAM" id="Phobius"/>
    </source>
</evidence>
<feature type="domain" description="PH" evidence="2">
    <location>
        <begin position="25"/>
        <end position="167"/>
    </location>
</feature>
<keyword evidence="1" id="KW-0812">Transmembrane</keyword>
<sequence>MAVGIGLIALVLQWGLRLFGRKRTVFQANYWRGVYLLTWPMATLTVGLPPITQTLAKPVGSWEVVLVCLLAAAVLGFSLPSFVLHWQYYRHNRRTTLLFEPKRNVLEVYEGPYQRSFGRRDIAAVEYAVCRTRRVFWSNYEYLRLHLHDGRVLTLTSLLTNLGPVAEFLRHTHLQRRERWFCWL</sequence>
<organism evidence="3 4">
    <name type="scientific">Hymenobacter oligotrophus</name>
    <dbReference type="NCBI Taxonomy" id="2319843"/>
    <lineage>
        <taxon>Bacteria</taxon>
        <taxon>Pseudomonadati</taxon>
        <taxon>Bacteroidota</taxon>
        <taxon>Cytophagia</taxon>
        <taxon>Cytophagales</taxon>
        <taxon>Hymenobacteraceae</taxon>
        <taxon>Hymenobacter</taxon>
    </lineage>
</organism>
<dbReference type="EMBL" id="CP032317">
    <property type="protein sequence ID" value="AYA38256.1"/>
    <property type="molecule type" value="Genomic_DNA"/>
</dbReference>
<keyword evidence="1" id="KW-1133">Transmembrane helix</keyword>
<feature type="transmembrane region" description="Helical" evidence="1">
    <location>
        <begin position="64"/>
        <end position="86"/>
    </location>
</feature>
<keyword evidence="4" id="KW-1185">Reference proteome</keyword>
<gene>
    <name evidence="3" type="ORF">D3Y59_15135</name>
</gene>
<dbReference type="OrthoDB" id="884048at2"/>
<proteinExistence type="predicted"/>
<keyword evidence="1" id="KW-0472">Membrane</keyword>
<feature type="transmembrane region" description="Helical" evidence="1">
    <location>
        <begin position="33"/>
        <end position="52"/>
    </location>
</feature>
<name>A0A3B7RG93_9BACT</name>